<feature type="domain" description="Phospholipid/glycerol acyltransferase" evidence="1">
    <location>
        <begin position="77"/>
        <end position="168"/>
    </location>
</feature>
<accession>A0A1Y6K914</accession>
<evidence type="ECO:0000313" key="3">
    <source>
        <dbReference type="Proteomes" id="UP000195514"/>
    </source>
</evidence>
<dbReference type="InterPro" id="IPR002123">
    <property type="entry name" value="Plipid/glycerol_acylTrfase"/>
</dbReference>
<protein>
    <submittedName>
        <fullName evidence="2">Putative Phospholipid/glycerol acyltransferase</fullName>
    </submittedName>
</protein>
<keyword evidence="2" id="KW-0808">Transferase</keyword>
<evidence type="ECO:0000259" key="1">
    <source>
        <dbReference type="Pfam" id="PF01553"/>
    </source>
</evidence>
<dbReference type="GO" id="GO:0016746">
    <property type="term" value="F:acyltransferase activity"/>
    <property type="evidence" value="ECO:0007669"/>
    <property type="project" value="UniProtKB-KW"/>
</dbReference>
<dbReference type="Pfam" id="PF01553">
    <property type="entry name" value="Acyltransferase"/>
    <property type="match status" value="1"/>
</dbReference>
<name>A0A1Y6K914_9CHLR</name>
<keyword evidence="3" id="KW-1185">Reference proteome</keyword>
<dbReference type="AlphaFoldDB" id="A0A1Y6K914"/>
<reference evidence="3" key="1">
    <citation type="submission" date="2017-05" db="EMBL/GenBank/DDBJ databases">
        <authorList>
            <person name="Kirkegaard R."/>
            <person name="Mcilroy J S."/>
        </authorList>
    </citation>
    <scope>NUCLEOTIDE SEQUENCE [LARGE SCALE GENOMIC DNA]</scope>
</reference>
<dbReference type="SUPFAM" id="SSF69593">
    <property type="entry name" value="Glycerol-3-phosphate (1)-acyltransferase"/>
    <property type="match status" value="1"/>
</dbReference>
<organism evidence="2 3">
    <name type="scientific">Candidatus Brevifilum fermentans</name>
    <dbReference type="NCBI Taxonomy" id="1986204"/>
    <lineage>
        <taxon>Bacteria</taxon>
        <taxon>Bacillati</taxon>
        <taxon>Chloroflexota</taxon>
        <taxon>Anaerolineae</taxon>
        <taxon>Anaerolineales</taxon>
        <taxon>Anaerolineaceae</taxon>
        <taxon>Candidatus Brevifilum</taxon>
    </lineage>
</organism>
<keyword evidence="2" id="KW-0012">Acyltransferase</keyword>
<sequence length="301" mass="33815">MMTDKTLVKQIQSAITDEIFYALGLRRSGALRRSLGWVFALPVRRFSCLMADVDAAVATGGFPAGSQMMLDALGVRLKAEGVENIPRSGPVVILANHPGAYDSIAIGSLISRTDLKVIVAKARFYQVLPHIHTYLYYASQERSESMIALRQAVRHLQSNGALLQFGSGLIEPEPALYPLDEPVFERWSPSIEIFLRKVPGLKIVPTIASHVLLRRFAEHLLTRLRRKPMDQRRLAEFMQVMQQLVFPKSIEAKPRISFGTPFSLAELSPLGDQLELMSEVLQRIQAQLSYHLQRFDFETAT</sequence>
<dbReference type="EMBL" id="LT859958">
    <property type="protein sequence ID" value="SMX55079.1"/>
    <property type="molecule type" value="Genomic_DNA"/>
</dbReference>
<evidence type="ECO:0000313" key="2">
    <source>
        <dbReference type="EMBL" id="SMX55079.1"/>
    </source>
</evidence>
<proteinExistence type="predicted"/>
<gene>
    <name evidence="2" type="ORF">CFX1CAM_2014</name>
</gene>
<dbReference type="Proteomes" id="UP000195514">
    <property type="component" value="Chromosome I"/>
</dbReference>
<dbReference type="KEGG" id="abat:CFX1CAM_2014"/>